<feature type="transmembrane region" description="Helical" evidence="2">
    <location>
        <begin position="634"/>
        <end position="652"/>
    </location>
</feature>
<dbReference type="AlphaFoldDB" id="A0A8J6CEZ5"/>
<organism evidence="3 4">
    <name type="scientific">Diacronema lutheri</name>
    <name type="common">Unicellular marine alga</name>
    <name type="synonym">Monochrysis lutheri</name>
    <dbReference type="NCBI Taxonomy" id="2081491"/>
    <lineage>
        <taxon>Eukaryota</taxon>
        <taxon>Haptista</taxon>
        <taxon>Haptophyta</taxon>
        <taxon>Pavlovophyceae</taxon>
        <taxon>Pavlovales</taxon>
        <taxon>Pavlovaceae</taxon>
        <taxon>Diacronema</taxon>
    </lineage>
</organism>
<feature type="transmembrane region" description="Helical" evidence="2">
    <location>
        <begin position="327"/>
        <end position="344"/>
    </location>
</feature>
<comment type="caution">
    <text evidence="3">The sequence shown here is derived from an EMBL/GenBank/DDBJ whole genome shotgun (WGS) entry which is preliminary data.</text>
</comment>
<feature type="compositionally biased region" description="Low complexity" evidence="1">
    <location>
        <begin position="743"/>
        <end position="770"/>
    </location>
</feature>
<accession>A0A8J6CEZ5</accession>
<feature type="region of interest" description="Disordered" evidence="1">
    <location>
        <begin position="723"/>
        <end position="770"/>
    </location>
</feature>
<evidence type="ECO:0000313" key="4">
    <source>
        <dbReference type="Proteomes" id="UP000751190"/>
    </source>
</evidence>
<keyword evidence="2" id="KW-1133">Transmembrane helix</keyword>
<dbReference type="OMA" id="ATECQTI"/>
<evidence type="ECO:0000256" key="2">
    <source>
        <dbReference type="SAM" id="Phobius"/>
    </source>
</evidence>
<sequence>MLGRLPFATRRDARVRAVVLALIVVPTALTIGALLLGGDLAEFSRASTRGGELRIAWPASWHALHAADEQLGVVPLGAHARVSVLTALVFVALVALVVVALACCACSCAAMHDADAAANAPDVPPSVGARESAERVWSRGRQPRHGSAEPVPPKARTSVTQSEWLADYTLIATAEQLLRSTGRAVIEAATGDDALPEWLRTSFRRVLTWLWAEVEAEATGAVIEATYASQRARVAELLVLSRRAKPLSWLPNPLRRVRALILYTLYPYDLSFWGQLNVPLFYPLMAVFVYPFDGVQPVFFLLLFLLRDKGDEFQLCQFILEFKGWQFLTAGVISAFLGGLQLQRCAELNTCAHLGWRGAPGQDMFFFENAAFSLNVALVWIAWLLLPLSERKGVIGDALARARQRDELAMARAAQAGAQPGAPPPAVVVGNGAAWSRAAGPGAASNKGGGGAPGWSALAQALTAGQAPPLSTAERARRVSLGGDRRERRASVGSTEPLAVDPLGAAAPPLGRRLSVFALVGAREPAGPPLPPAGRNGSAEKAGKSDRRPSLAFGIPVAAGGDRRAPSPGRPPRRRIFAWPFRPSVDTGARAGAGRRNSKGMPSARAAEPSAIASFLCCRPVTWDAKRGGALRPLLVYDLCCFVLCVGLAFWCTATSTGWALRSWIYWCRVIYGLLAAPFIVFVIPPIDQILLHTKRTAYNQRGRCVAPLSMSDRQTLNRLLLGRPQPAREPRGRDADAGGEPGASRRASGSAGKAGGAAPPSVASRLAMV</sequence>
<reference evidence="3" key="1">
    <citation type="submission" date="2021-05" db="EMBL/GenBank/DDBJ databases">
        <title>The genome of the haptophyte Pavlova lutheri (Diacronema luteri, Pavlovales) - a model for lipid biosynthesis in eukaryotic algae.</title>
        <authorList>
            <person name="Hulatt C.J."/>
            <person name="Posewitz M.C."/>
        </authorList>
    </citation>
    <scope>NUCLEOTIDE SEQUENCE</scope>
    <source>
        <strain evidence="3">NIVA-4/92</strain>
    </source>
</reference>
<feature type="region of interest" description="Disordered" evidence="1">
    <location>
        <begin position="119"/>
        <end position="157"/>
    </location>
</feature>
<evidence type="ECO:0000256" key="1">
    <source>
        <dbReference type="SAM" id="MobiDB-lite"/>
    </source>
</evidence>
<dbReference type="OrthoDB" id="67700at2759"/>
<dbReference type="EMBL" id="JAGTXO010000004">
    <property type="protein sequence ID" value="KAG8468591.1"/>
    <property type="molecule type" value="Genomic_DNA"/>
</dbReference>
<feature type="transmembrane region" description="Helical" evidence="2">
    <location>
        <begin position="257"/>
        <end position="274"/>
    </location>
</feature>
<dbReference type="PANTHER" id="PTHR40849:SF2">
    <property type="entry name" value="RGS DOMAIN-CONTAINING PROTEIN"/>
    <property type="match status" value="1"/>
</dbReference>
<evidence type="ECO:0008006" key="5">
    <source>
        <dbReference type="Google" id="ProtNLM"/>
    </source>
</evidence>
<feature type="transmembrane region" description="Helical" evidence="2">
    <location>
        <begin position="280"/>
        <end position="306"/>
    </location>
</feature>
<keyword evidence="4" id="KW-1185">Reference proteome</keyword>
<evidence type="ECO:0000313" key="3">
    <source>
        <dbReference type="EMBL" id="KAG8468591.1"/>
    </source>
</evidence>
<feature type="transmembrane region" description="Helical" evidence="2">
    <location>
        <begin position="664"/>
        <end position="687"/>
    </location>
</feature>
<proteinExistence type="predicted"/>
<feature type="transmembrane region" description="Helical" evidence="2">
    <location>
        <begin position="15"/>
        <end position="36"/>
    </location>
</feature>
<protein>
    <recommendedName>
        <fullName evidence="5">Transmembrane protein</fullName>
    </recommendedName>
</protein>
<feature type="compositionally biased region" description="Basic and acidic residues" evidence="1">
    <location>
        <begin position="727"/>
        <end position="737"/>
    </location>
</feature>
<feature type="transmembrane region" description="Helical" evidence="2">
    <location>
        <begin position="84"/>
        <end position="110"/>
    </location>
</feature>
<gene>
    <name evidence="3" type="ORF">KFE25_013674</name>
</gene>
<name>A0A8J6CEZ5_DIALT</name>
<feature type="transmembrane region" description="Helical" evidence="2">
    <location>
        <begin position="364"/>
        <end position="386"/>
    </location>
</feature>
<dbReference type="Proteomes" id="UP000751190">
    <property type="component" value="Unassembled WGS sequence"/>
</dbReference>
<feature type="region of interest" description="Disordered" evidence="1">
    <location>
        <begin position="463"/>
        <end position="506"/>
    </location>
</feature>
<keyword evidence="2" id="KW-0812">Transmembrane</keyword>
<keyword evidence="2" id="KW-0472">Membrane</keyword>
<feature type="region of interest" description="Disordered" evidence="1">
    <location>
        <begin position="525"/>
        <end position="575"/>
    </location>
</feature>
<dbReference type="PANTHER" id="PTHR40849">
    <property type="entry name" value="C2 CALCIUM-DEPENDENT MEMBRANE TARGETING"/>
    <property type="match status" value="1"/>
</dbReference>